<gene>
    <name evidence="1" type="ORF">AP3564_15720</name>
</gene>
<dbReference type="AlphaFoldDB" id="A0A223E8A0"/>
<evidence type="ECO:0000313" key="2">
    <source>
        <dbReference type="Proteomes" id="UP000214606"/>
    </source>
</evidence>
<dbReference type="Proteomes" id="UP000214606">
    <property type="component" value="Chromosome"/>
</dbReference>
<organism evidence="1 2">
    <name type="scientific">Aeribacillus pallidus</name>
    <dbReference type="NCBI Taxonomy" id="33936"/>
    <lineage>
        <taxon>Bacteria</taxon>
        <taxon>Bacillati</taxon>
        <taxon>Bacillota</taxon>
        <taxon>Bacilli</taxon>
        <taxon>Bacillales</taxon>
        <taxon>Bacillaceae</taxon>
        <taxon>Aeribacillus</taxon>
    </lineage>
</organism>
<dbReference type="EMBL" id="CP017703">
    <property type="protein sequence ID" value="ASS91468.1"/>
    <property type="molecule type" value="Genomic_DNA"/>
</dbReference>
<name>A0A223E8A0_9BACI</name>
<sequence length="148" mass="16992">MIKNLDSLILSNNFEDAKRLVESIDFKTFSEEILYNAYNNCSIIYYSFLNYLLIENETSKIHDLAFSLLVNPLSHLEGAYNSALYHALRSVELTNRKDVGSLENLLFLNTIPDKLISDEEAIKICKEILKLDNKNELAKESLSELLQN</sequence>
<evidence type="ECO:0000313" key="1">
    <source>
        <dbReference type="EMBL" id="ASS91468.1"/>
    </source>
</evidence>
<dbReference type="KEGG" id="apak:AP3564_15720"/>
<accession>A0A223E8A0</accession>
<proteinExistence type="predicted"/>
<dbReference type="RefSeq" id="WP_094245995.1">
    <property type="nucleotide sequence ID" value="NZ_CP017703.1"/>
</dbReference>
<reference evidence="1 2" key="1">
    <citation type="submission" date="2016-10" db="EMBL/GenBank/DDBJ databases">
        <title>The whole genome sequencing and assembly of Aeribacillus pallidus KCTC3564 strain.</title>
        <authorList>
            <person name="Lee Y.-J."/>
            <person name="Park M.-K."/>
            <person name="Yi H."/>
            <person name="Bahn Y.-S."/>
            <person name="Kim J.F."/>
            <person name="Lee D.-W."/>
        </authorList>
    </citation>
    <scope>NUCLEOTIDE SEQUENCE [LARGE SCALE GENOMIC DNA]</scope>
    <source>
        <strain evidence="1 2">KCTC3564</strain>
    </source>
</reference>
<protein>
    <submittedName>
        <fullName evidence="1">Uncharacterized protein</fullName>
    </submittedName>
</protein>